<evidence type="ECO:0000313" key="3">
    <source>
        <dbReference type="Proteomes" id="UP000475037"/>
    </source>
</evidence>
<gene>
    <name evidence="2" type="primary">Stard3nl_2</name>
    <name evidence="2" type="ORF">FOF47_R19922</name>
</gene>
<dbReference type="EMBL" id="VOAJ01003649">
    <property type="protein sequence ID" value="KAF0879040.1"/>
    <property type="molecule type" value="Genomic_DNA"/>
</dbReference>
<comment type="caution">
    <text evidence="2">The sequence shown here is derived from an EMBL/GenBank/DDBJ whole genome shotgun (WGS) entry which is preliminary data.</text>
</comment>
<evidence type="ECO:0000313" key="2">
    <source>
        <dbReference type="EMBL" id="KAF0879040.1"/>
    </source>
</evidence>
<evidence type="ECO:0000256" key="1">
    <source>
        <dbReference type="SAM" id="Phobius"/>
    </source>
</evidence>
<organism evidence="2 3">
    <name type="scientific">Crocuta crocuta</name>
    <name type="common">Spotted hyena</name>
    <dbReference type="NCBI Taxonomy" id="9678"/>
    <lineage>
        <taxon>Eukaryota</taxon>
        <taxon>Metazoa</taxon>
        <taxon>Chordata</taxon>
        <taxon>Craniata</taxon>
        <taxon>Vertebrata</taxon>
        <taxon>Euteleostomi</taxon>
        <taxon>Mammalia</taxon>
        <taxon>Eutheria</taxon>
        <taxon>Laurasiatheria</taxon>
        <taxon>Carnivora</taxon>
        <taxon>Feliformia</taxon>
        <taxon>Hyaenidae</taxon>
        <taxon>Crocuta</taxon>
    </lineage>
</organism>
<keyword evidence="1" id="KW-0472">Membrane</keyword>
<feature type="transmembrane region" description="Helical" evidence="1">
    <location>
        <begin position="40"/>
        <end position="59"/>
    </location>
</feature>
<feature type="transmembrane region" description="Helical" evidence="1">
    <location>
        <begin position="12"/>
        <end position="28"/>
    </location>
</feature>
<protein>
    <submittedName>
        <fullName evidence="2">STR3N protein</fullName>
    </submittedName>
</protein>
<reference evidence="2 3" key="1">
    <citation type="submission" date="2019-11" db="EMBL/GenBank/DDBJ databases">
        <authorList>
            <person name="Yang C."/>
            <person name="Li F."/>
        </authorList>
    </citation>
    <scope>NUCLEOTIDE SEQUENCE [LARGE SCALE GENOMIC DNA]</scope>
    <source>
        <strain evidence="2">KB4526</strain>
        <tissue evidence="2">Muscle</tissue>
    </source>
</reference>
<keyword evidence="1" id="KW-0812">Transmembrane</keyword>
<sequence length="129" mass="15145">RKKNRLLSVRRTLYSFITVVFLTVNLPWKTQLNMNGSTKIILVKERGMSAVSFILVYFFRKYLFWSMNACMCFIQLWKQAMPLAMAVTVVFSSAQTILSEHFFQDVFGSMPSILFIPSWFMDFEVLTQE</sequence>
<feature type="non-terminal residue" evidence="2">
    <location>
        <position position="1"/>
    </location>
</feature>
<feature type="non-terminal residue" evidence="2">
    <location>
        <position position="129"/>
    </location>
</feature>
<feature type="transmembrane region" description="Helical" evidence="1">
    <location>
        <begin position="80"/>
        <end position="98"/>
    </location>
</feature>
<name>A0A6G1ATY4_CROCR</name>
<dbReference type="AlphaFoldDB" id="A0A6G1ATY4"/>
<keyword evidence="3" id="KW-1185">Reference proteome</keyword>
<dbReference type="Proteomes" id="UP000475037">
    <property type="component" value="Unassembled WGS sequence"/>
</dbReference>
<proteinExistence type="predicted"/>
<keyword evidence="1" id="KW-1133">Transmembrane helix</keyword>
<accession>A0A6G1ATY4</accession>